<dbReference type="OrthoDB" id="2534600at2759"/>
<dbReference type="GO" id="GO:0000981">
    <property type="term" value="F:DNA-binding transcription factor activity, RNA polymerase II-specific"/>
    <property type="evidence" value="ECO:0007669"/>
    <property type="project" value="InterPro"/>
</dbReference>
<evidence type="ECO:0000259" key="3">
    <source>
        <dbReference type="PROSITE" id="PS50048"/>
    </source>
</evidence>
<organism evidence="4 5">
    <name type="scientific">Candidozyma pseudohaemuli</name>
    <dbReference type="NCBI Taxonomy" id="418784"/>
    <lineage>
        <taxon>Eukaryota</taxon>
        <taxon>Fungi</taxon>
        <taxon>Dikarya</taxon>
        <taxon>Ascomycota</taxon>
        <taxon>Saccharomycotina</taxon>
        <taxon>Pichiomycetes</taxon>
        <taxon>Metschnikowiaceae</taxon>
        <taxon>Candidozyma</taxon>
    </lineage>
</organism>
<dbReference type="GeneID" id="36565524"/>
<accession>A0A2P7YSC6</accession>
<dbReference type="Pfam" id="PF00172">
    <property type="entry name" value="Zn_clus"/>
    <property type="match status" value="1"/>
</dbReference>
<dbReference type="EMBL" id="PYFQ01000004">
    <property type="protein sequence ID" value="PSK38832.1"/>
    <property type="molecule type" value="Genomic_DNA"/>
</dbReference>
<name>A0A2P7YSC6_9ASCO</name>
<dbReference type="SMART" id="SM00066">
    <property type="entry name" value="GAL4"/>
    <property type="match status" value="1"/>
</dbReference>
<comment type="caution">
    <text evidence="4">The sequence shown here is derived from an EMBL/GenBank/DDBJ whole genome shotgun (WGS) entry which is preliminary data.</text>
</comment>
<dbReference type="SUPFAM" id="SSF57701">
    <property type="entry name" value="Zn2/Cys6 DNA-binding domain"/>
    <property type="match status" value="1"/>
</dbReference>
<proteinExistence type="predicted"/>
<evidence type="ECO:0000313" key="4">
    <source>
        <dbReference type="EMBL" id="PSK38832.1"/>
    </source>
</evidence>
<dbReference type="Gene3D" id="4.10.240.10">
    <property type="entry name" value="Zn(2)-C6 fungal-type DNA-binding domain"/>
    <property type="match status" value="1"/>
</dbReference>
<evidence type="ECO:0000256" key="1">
    <source>
        <dbReference type="ARBA" id="ARBA00023242"/>
    </source>
</evidence>
<keyword evidence="1" id="KW-0539">Nucleus</keyword>
<dbReference type="PANTHER" id="PTHR46910:SF40">
    <property type="entry name" value="ZN(II)2CYS6 TRANSCRIPTION FACTOR (EUROFUNG)"/>
    <property type="match status" value="1"/>
</dbReference>
<dbReference type="CDD" id="cd00067">
    <property type="entry name" value="GAL4"/>
    <property type="match status" value="1"/>
</dbReference>
<dbReference type="PROSITE" id="PS00463">
    <property type="entry name" value="ZN2_CY6_FUNGAL_1"/>
    <property type="match status" value="1"/>
</dbReference>
<dbReference type="Proteomes" id="UP000241107">
    <property type="component" value="Unassembled WGS sequence"/>
</dbReference>
<protein>
    <recommendedName>
        <fullName evidence="3">Zn(2)-C6 fungal-type domain-containing protein</fullName>
    </recommendedName>
</protein>
<dbReference type="InterPro" id="IPR036864">
    <property type="entry name" value="Zn2-C6_fun-type_DNA-bd_sf"/>
</dbReference>
<dbReference type="InterPro" id="IPR050987">
    <property type="entry name" value="AtrR-like"/>
</dbReference>
<dbReference type="VEuPathDB" id="FungiDB:C7M61_002135"/>
<evidence type="ECO:0000256" key="2">
    <source>
        <dbReference type="SAM" id="MobiDB-lite"/>
    </source>
</evidence>
<feature type="domain" description="Zn(2)-C6 fungal-type" evidence="3">
    <location>
        <begin position="37"/>
        <end position="66"/>
    </location>
</feature>
<feature type="compositionally biased region" description="Low complexity" evidence="2">
    <location>
        <begin position="149"/>
        <end position="160"/>
    </location>
</feature>
<dbReference type="PANTHER" id="PTHR46910">
    <property type="entry name" value="TRANSCRIPTION FACTOR PDR1"/>
    <property type="match status" value="1"/>
</dbReference>
<reference evidence="4 5" key="1">
    <citation type="submission" date="2018-03" db="EMBL/GenBank/DDBJ databases">
        <title>Candida pseudohaemulonii genome assembly and annotation.</title>
        <authorList>
            <person name="Munoz J.F."/>
            <person name="Gade L.G."/>
            <person name="Chow N.A."/>
            <person name="Litvintseva A.P."/>
            <person name="Loparev V.N."/>
            <person name="Cuomo C.A."/>
        </authorList>
    </citation>
    <scope>NUCLEOTIDE SEQUENCE [LARGE SCALE GENOMIC DNA]</scope>
    <source>
        <strain evidence="4 5">B12108</strain>
    </source>
</reference>
<dbReference type="InterPro" id="IPR001138">
    <property type="entry name" value="Zn2Cys6_DnaBD"/>
</dbReference>
<evidence type="ECO:0000313" key="5">
    <source>
        <dbReference type="Proteomes" id="UP000241107"/>
    </source>
</evidence>
<dbReference type="RefSeq" id="XP_024714018.1">
    <property type="nucleotide sequence ID" value="XM_024857519.1"/>
</dbReference>
<feature type="region of interest" description="Disordered" evidence="2">
    <location>
        <begin position="142"/>
        <end position="167"/>
    </location>
</feature>
<keyword evidence="5" id="KW-1185">Reference proteome</keyword>
<dbReference type="STRING" id="418784.A0A2P7YSC6"/>
<dbReference type="PROSITE" id="PS50048">
    <property type="entry name" value="ZN2_CY6_FUNGAL_2"/>
    <property type="match status" value="1"/>
</dbReference>
<gene>
    <name evidence="4" type="ORF">C7M61_002135</name>
</gene>
<dbReference type="GO" id="GO:0008270">
    <property type="term" value="F:zinc ion binding"/>
    <property type="evidence" value="ECO:0007669"/>
    <property type="project" value="InterPro"/>
</dbReference>
<dbReference type="AlphaFoldDB" id="A0A2P7YSC6"/>
<sequence length="511" mass="56264">MSNLYFAYSIKKEYTLPPLGHPAILALSGNRKKHIRACDACAVRKTKCEETRPCRNCRNNGLECTELRERKKMGPKTLRKRTIELIHLLERRLLEEKSPDLAGVAEMVSRVKRDAVEAVFPLVAPSMVGSLDEVVKAISGGAANGGESGKSSGSESSTNGDGPGHRFEPEVRAKELAYISLGLLLLSSSSAPDLDDFRDHVALLYGAFGSMLFSSQNYSSATHYYMSLTELHMYGILLFQGTPFCVRQLVHLRSAVTHYQLIATSLDSDISGLLELRRILYAAERSAALFSTEEAFKSGCLINTGPSSPFISNPNSKTLVLDCAHDIFKLLEEHGVYTRIPSLPNLFLWRYVTFSNQTGVYGSVKMNAQNVTQAGAQTPFVQLLVALISFKVLVLHSGEYTPITVSNELLEFITRAIIALMAAKTDPYFTTRLTAFSLVPHLLDLLRCYFESVSNAPPPDAVDRLREYTHLILPLCAKSSFMGVAKLDPVLAGWFSREASDWESSASSAST</sequence>